<keyword evidence="2" id="KW-1133">Transmembrane helix</keyword>
<keyword evidence="2" id="KW-0472">Membrane</keyword>
<gene>
    <name evidence="3" type="primary">Dana\GF28021</name>
    <name evidence="3" type="ORF">GF28021</name>
</gene>
<dbReference type="SMR" id="A0A0N8NZI9"/>
<feature type="region of interest" description="Disordered" evidence="1">
    <location>
        <begin position="327"/>
        <end position="346"/>
    </location>
</feature>
<evidence type="ECO:0000313" key="3">
    <source>
        <dbReference type="EMBL" id="KPU74452.1"/>
    </source>
</evidence>
<dbReference type="STRING" id="7217.A0A0N8NZI9"/>
<dbReference type="OrthoDB" id="7864435at2759"/>
<evidence type="ECO:0000256" key="2">
    <source>
        <dbReference type="SAM" id="Phobius"/>
    </source>
</evidence>
<reference evidence="3 4" key="1">
    <citation type="journal article" date="2007" name="Nature">
        <title>Evolution of genes and genomes on the Drosophila phylogeny.</title>
        <authorList>
            <consortium name="Drosophila 12 Genomes Consortium"/>
            <person name="Clark A.G."/>
            <person name="Eisen M.B."/>
            <person name="Smith D.R."/>
            <person name="Bergman C.M."/>
            <person name="Oliver B."/>
            <person name="Markow T.A."/>
            <person name="Kaufman T.C."/>
            <person name="Kellis M."/>
            <person name="Gelbart W."/>
            <person name="Iyer V.N."/>
            <person name="Pollard D.A."/>
            <person name="Sackton T.B."/>
            <person name="Larracuente A.M."/>
            <person name="Singh N.D."/>
            <person name="Abad J.P."/>
            <person name="Abt D.N."/>
            <person name="Adryan B."/>
            <person name="Aguade M."/>
            <person name="Akashi H."/>
            <person name="Anderson W.W."/>
            <person name="Aquadro C.F."/>
            <person name="Ardell D.H."/>
            <person name="Arguello R."/>
            <person name="Artieri C.G."/>
            <person name="Barbash D.A."/>
            <person name="Barker D."/>
            <person name="Barsanti P."/>
            <person name="Batterham P."/>
            <person name="Batzoglou S."/>
            <person name="Begun D."/>
            <person name="Bhutkar A."/>
            <person name="Blanco E."/>
            <person name="Bosak S.A."/>
            <person name="Bradley R.K."/>
            <person name="Brand A.D."/>
            <person name="Brent M.R."/>
            <person name="Brooks A.N."/>
            <person name="Brown R.H."/>
            <person name="Butlin R.K."/>
            <person name="Caggese C."/>
            <person name="Calvi B.R."/>
            <person name="Bernardo de Carvalho A."/>
            <person name="Caspi A."/>
            <person name="Castrezana S."/>
            <person name="Celniker S.E."/>
            <person name="Chang J.L."/>
            <person name="Chapple C."/>
            <person name="Chatterji S."/>
            <person name="Chinwalla A."/>
            <person name="Civetta A."/>
            <person name="Clifton S.W."/>
            <person name="Comeron J.M."/>
            <person name="Costello J.C."/>
            <person name="Coyne J.A."/>
            <person name="Daub J."/>
            <person name="David R.G."/>
            <person name="Delcher A.L."/>
            <person name="Delehaunty K."/>
            <person name="Do C.B."/>
            <person name="Ebling H."/>
            <person name="Edwards K."/>
            <person name="Eickbush T."/>
            <person name="Evans J.D."/>
            <person name="Filipski A."/>
            <person name="Findeiss S."/>
            <person name="Freyhult E."/>
            <person name="Fulton L."/>
            <person name="Fulton R."/>
            <person name="Garcia A.C."/>
            <person name="Gardiner A."/>
            <person name="Garfield D.A."/>
            <person name="Garvin B.E."/>
            <person name="Gibson G."/>
            <person name="Gilbert D."/>
            <person name="Gnerre S."/>
            <person name="Godfrey J."/>
            <person name="Good R."/>
            <person name="Gotea V."/>
            <person name="Gravely B."/>
            <person name="Greenberg A.J."/>
            <person name="Griffiths-Jones S."/>
            <person name="Gross S."/>
            <person name="Guigo R."/>
            <person name="Gustafson E.A."/>
            <person name="Haerty W."/>
            <person name="Hahn M.W."/>
            <person name="Halligan D.L."/>
            <person name="Halpern A.L."/>
            <person name="Halter G.M."/>
            <person name="Han M.V."/>
            <person name="Heger A."/>
            <person name="Hillier L."/>
            <person name="Hinrichs A.S."/>
            <person name="Holmes I."/>
            <person name="Hoskins R.A."/>
            <person name="Hubisz M.J."/>
            <person name="Hultmark D."/>
            <person name="Huntley M.A."/>
            <person name="Jaffe D.B."/>
            <person name="Jagadeeshan S."/>
            <person name="Jeck W.R."/>
            <person name="Johnson J."/>
            <person name="Jones C.D."/>
            <person name="Jordan W.C."/>
            <person name="Karpen G.H."/>
            <person name="Kataoka E."/>
            <person name="Keightley P.D."/>
            <person name="Kheradpour P."/>
            <person name="Kirkness E.F."/>
            <person name="Koerich L.B."/>
            <person name="Kristiansen K."/>
            <person name="Kudrna D."/>
            <person name="Kulathinal R.J."/>
            <person name="Kumar S."/>
            <person name="Kwok R."/>
            <person name="Lander E."/>
            <person name="Langley C.H."/>
            <person name="Lapoint R."/>
            <person name="Lazzaro B.P."/>
            <person name="Lee S.J."/>
            <person name="Levesque L."/>
            <person name="Li R."/>
            <person name="Lin C.F."/>
            <person name="Lin M.F."/>
            <person name="Lindblad-Toh K."/>
            <person name="Llopart A."/>
            <person name="Long M."/>
            <person name="Low L."/>
            <person name="Lozovsky E."/>
            <person name="Lu J."/>
            <person name="Luo M."/>
            <person name="Machado C.A."/>
            <person name="Makalowski W."/>
            <person name="Marzo M."/>
            <person name="Matsuda M."/>
            <person name="Matzkin L."/>
            <person name="McAllister B."/>
            <person name="McBride C.S."/>
            <person name="McKernan B."/>
            <person name="McKernan K."/>
            <person name="Mendez-Lago M."/>
            <person name="Minx P."/>
            <person name="Mollenhauer M.U."/>
            <person name="Montooth K."/>
            <person name="Mount S.M."/>
            <person name="Mu X."/>
            <person name="Myers E."/>
            <person name="Negre B."/>
            <person name="Newfeld S."/>
            <person name="Nielsen R."/>
            <person name="Noor M.A."/>
            <person name="O'Grady P."/>
            <person name="Pachter L."/>
            <person name="Papaceit M."/>
            <person name="Parisi M.J."/>
            <person name="Parisi M."/>
            <person name="Parts L."/>
            <person name="Pedersen J.S."/>
            <person name="Pesole G."/>
            <person name="Phillippy A.M."/>
            <person name="Ponting C.P."/>
            <person name="Pop M."/>
            <person name="Porcelli D."/>
            <person name="Powell J.R."/>
            <person name="Prohaska S."/>
            <person name="Pruitt K."/>
            <person name="Puig M."/>
            <person name="Quesneville H."/>
            <person name="Ram K.R."/>
            <person name="Rand D."/>
            <person name="Rasmussen M.D."/>
            <person name="Reed L.K."/>
            <person name="Reenan R."/>
            <person name="Reily A."/>
            <person name="Remington K.A."/>
            <person name="Rieger T.T."/>
            <person name="Ritchie M.G."/>
            <person name="Robin C."/>
            <person name="Rogers Y.H."/>
            <person name="Rohde C."/>
            <person name="Rozas J."/>
            <person name="Rubenfield M.J."/>
            <person name="Ruiz A."/>
            <person name="Russo S."/>
            <person name="Salzberg S.L."/>
            <person name="Sanchez-Gracia A."/>
            <person name="Saranga D.J."/>
            <person name="Sato H."/>
            <person name="Schaeffer S.W."/>
            <person name="Schatz M.C."/>
            <person name="Schlenke T."/>
            <person name="Schwartz R."/>
            <person name="Segarra C."/>
            <person name="Singh R.S."/>
            <person name="Sirot L."/>
            <person name="Sirota M."/>
            <person name="Sisneros N.B."/>
            <person name="Smith C.D."/>
            <person name="Smith T.F."/>
            <person name="Spieth J."/>
            <person name="Stage D.E."/>
            <person name="Stark A."/>
            <person name="Stephan W."/>
            <person name="Strausberg R.L."/>
            <person name="Strempel S."/>
            <person name="Sturgill D."/>
            <person name="Sutton G."/>
            <person name="Sutton G.G."/>
            <person name="Tao W."/>
            <person name="Teichmann S."/>
            <person name="Tobari Y.N."/>
            <person name="Tomimura Y."/>
            <person name="Tsolas J.M."/>
            <person name="Valente V.L."/>
            <person name="Venter E."/>
            <person name="Venter J.C."/>
            <person name="Vicario S."/>
            <person name="Vieira F.G."/>
            <person name="Vilella A.J."/>
            <person name="Villasante A."/>
            <person name="Walenz B."/>
            <person name="Wang J."/>
            <person name="Wasserman M."/>
            <person name="Watts T."/>
            <person name="Wilson D."/>
            <person name="Wilson R.K."/>
            <person name="Wing R.A."/>
            <person name="Wolfner M.F."/>
            <person name="Wong A."/>
            <person name="Wong G.K."/>
            <person name="Wu C.I."/>
            <person name="Wu G."/>
            <person name="Yamamoto D."/>
            <person name="Yang H.P."/>
            <person name="Yang S.P."/>
            <person name="Yorke J.A."/>
            <person name="Yoshida K."/>
            <person name="Zdobnov E."/>
            <person name="Zhang P."/>
            <person name="Zhang Y."/>
            <person name="Zimin A.V."/>
            <person name="Baldwin J."/>
            <person name="Abdouelleil A."/>
            <person name="Abdulkadir J."/>
            <person name="Abebe A."/>
            <person name="Abera B."/>
            <person name="Abreu J."/>
            <person name="Acer S.C."/>
            <person name="Aftuck L."/>
            <person name="Alexander A."/>
            <person name="An P."/>
            <person name="Anderson E."/>
            <person name="Anderson S."/>
            <person name="Arachi H."/>
            <person name="Azer M."/>
            <person name="Bachantsang P."/>
            <person name="Barry A."/>
            <person name="Bayul T."/>
            <person name="Berlin A."/>
            <person name="Bessette D."/>
            <person name="Bloom T."/>
            <person name="Blye J."/>
            <person name="Boguslavskiy L."/>
            <person name="Bonnet C."/>
            <person name="Boukhgalter B."/>
            <person name="Bourzgui I."/>
            <person name="Brown A."/>
            <person name="Cahill P."/>
            <person name="Channer S."/>
            <person name="Cheshatsang Y."/>
            <person name="Chuda L."/>
            <person name="Citroen M."/>
            <person name="Collymore A."/>
            <person name="Cooke P."/>
            <person name="Costello M."/>
            <person name="D'Aco K."/>
            <person name="Daza R."/>
            <person name="De Haan G."/>
            <person name="DeGray S."/>
            <person name="DeMaso C."/>
            <person name="Dhargay N."/>
            <person name="Dooley K."/>
            <person name="Dooley E."/>
            <person name="Doricent M."/>
            <person name="Dorje P."/>
            <person name="Dorjee K."/>
            <person name="Dupes A."/>
            <person name="Elong R."/>
            <person name="Falk J."/>
            <person name="Farina A."/>
            <person name="Faro S."/>
            <person name="Ferguson D."/>
            <person name="Fisher S."/>
            <person name="Foley C.D."/>
            <person name="Franke A."/>
            <person name="Friedrich D."/>
            <person name="Gadbois L."/>
            <person name="Gearin G."/>
            <person name="Gearin C.R."/>
            <person name="Giannoukos G."/>
            <person name="Goode T."/>
            <person name="Graham J."/>
            <person name="Grandbois E."/>
            <person name="Grewal S."/>
            <person name="Gyaltsen K."/>
            <person name="Hafez N."/>
            <person name="Hagos B."/>
            <person name="Hall J."/>
            <person name="Henson C."/>
            <person name="Hollinger A."/>
            <person name="Honan T."/>
            <person name="Huard M.D."/>
            <person name="Hughes L."/>
            <person name="Hurhula B."/>
            <person name="Husby M.E."/>
            <person name="Kamat A."/>
            <person name="Kanga B."/>
            <person name="Kashin S."/>
            <person name="Khazanovich D."/>
            <person name="Kisner P."/>
            <person name="Lance K."/>
            <person name="Lara M."/>
            <person name="Lee W."/>
            <person name="Lennon N."/>
            <person name="Letendre F."/>
            <person name="LeVine R."/>
            <person name="Lipovsky A."/>
            <person name="Liu X."/>
            <person name="Liu J."/>
            <person name="Liu S."/>
            <person name="Lokyitsang T."/>
            <person name="Lokyitsang Y."/>
            <person name="Lubonja R."/>
            <person name="Lui A."/>
            <person name="MacDonald P."/>
            <person name="Magnisalis V."/>
            <person name="Maru K."/>
            <person name="Matthews C."/>
            <person name="McCusker W."/>
            <person name="McDonough S."/>
            <person name="Mehta T."/>
            <person name="Meldrim J."/>
            <person name="Meneus L."/>
            <person name="Mihai O."/>
            <person name="Mihalev A."/>
            <person name="Mihova T."/>
            <person name="Mittelman R."/>
            <person name="Mlenga V."/>
            <person name="Montmayeur A."/>
            <person name="Mulrain L."/>
            <person name="Navidi A."/>
            <person name="Naylor J."/>
            <person name="Negash T."/>
            <person name="Nguyen T."/>
            <person name="Nguyen N."/>
            <person name="Nicol R."/>
            <person name="Norbu C."/>
            <person name="Norbu N."/>
            <person name="Novod N."/>
            <person name="O'Neill B."/>
            <person name="Osman S."/>
            <person name="Markiewicz E."/>
            <person name="Oyono O.L."/>
            <person name="Patti C."/>
            <person name="Phunkhang P."/>
            <person name="Pierre F."/>
            <person name="Priest M."/>
            <person name="Raghuraman S."/>
            <person name="Rege F."/>
            <person name="Reyes R."/>
            <person name="Rise C."/>
            <person name="Rogov P."/>
            <person name="Ross K."/>
            <person name="Ryan E."/>
            <person name="Settipalli S."/>
            <person name="Shea T."/>
            <person name="Sherpa N."/>
            <person name="Shi L."/>
            <person name="Shih D."/>
            <person name="Sparrow T."/>
            <person name="Spaulding J."/>
            <person name="Stalker J."/>
            <person name="Stange-Thomann N."/>
            <person name="Stavropoulos S."/>
            <person name="Stone C."/>
            <person name="Strader C."/>
            <person name="Tesfaye S."/>
            <person name="Thomson T."/>
            <person name="Thoulutsang Y."/>
            <person name="Thoulutsang D."/>
            <person name="Topham K."/>
            <person name="Topping I."/>
            <person name="Tsamla T."/>
            <person name="Vassiliev H."/>
            <person name="Vo A."/>
            <person name="Wangchuk T."/>
            <person name="Wangdi T."/>
            <person name="Weiand M."/>
            <person name="Wilkinson J."/>
            <person name="Wilson A."/>
            <person name="Yadav S."/>
            <person name="Young G."/>
            <person name="Yu Q."/>
            <person name="Zembek L."/>
            <person name="Zhong D."/>
            <person name="Zimmer A."/>
            <person name="Zwirko Z."/>
            <person name="Jaffe D.B."/>
            <person name="Alvarez P."/>
            <person name="Brockman W."/>
            <person name="Butler J."/>
            <person name="Chin C."/>
            <person name="Gnerre S."/>
            <person name="Grabherr M."/>
            <person name="Kleber M."/>
            <person name="Mauceli E."/>
            <person name="MacCallum I."/>
        </authorList>
    </citation>
    <scope>NUCLEOTIDE SEQUENCE [LARGE SCALE GENOMIC DNA]</scope>
    <source>
        <strain evidence="4">Tucson 14024-0371.13</strain>
    </source>
</reference>
<keyword evidence="2" id="KW-0812">Transmembrane</keyword>
<feature type="compositionally biased region" description="Polar residues" evidence="1">
    <location>
        <begin position="329"/>
        <end position="339"/>
    </location>
</feature>
<evidence type="ECO:0000313" key="4">
    <source>
        <dbReference type="Proteomes" id="UP000007801"/>
    </source>
</evidence>
<evidence type="ECO:0008006" key="5">
    <source>
        <dbReference type="Google" id="ProtNLM"/>
    </source>
</evidence>
<dbReference type="EMBL" id="CH902624">
    <property type="protein sequence ID" value="KPU74452.1"/>
    <property type="molecule type" value="Genomic_DNA"/>
</dbReference>
<evidence type="ECO:0000256" key="1">
    <source>
        <dbReference type="SAM" id="MobiDB-lite"/>
    </source>
</evidence>
<dbReference type="InParanoid" id="A0A0N8NZI9"/>
<protein>
    <recommendedName>
        <fullName evidence="5">Fibronectin type-III domain-containing protein</fullName>
    </recommendedName>
</protein>
<accession>A0A0N8NZI9</accession>
<keyword evidence="4" id="KW-1185">Reference proteome</keyword>
<proteinExistence type="predicted"/>
<sequence>MLPEKAPTILPNGFFHVPRENLLYIFWIHLEELEWNGPNFTYYAYTKNGKEGQILNNNTALFSEWDDSLSESVFIRSQNSMGRSVSYSELRVNSPISSKLHQPNNLRYVEEHFTFSWNPPTEQKNLIGYVVYWCNASEINPRLCHEKEDSPWLKVPASENKYHFPRSMYLSHLGVSADYSDQNSGGIQWINIHSHETLYSDHGFSFLIVPVMVAVLIVLISYAYRRLRQMADIQVILPEGFEIMKTSDSCQTSIPTEESIPIPRYLFPKAIRDISVLFKSKETLQADGPPNEESLYFSLENMEAAQVTDSYRSDVFVPQNMDSPYMTMDMSSSKPTGSYSAHPKIK</sequence>
<name>A0A0N8NZI9_DROAN</name>
<organism evidence="3 4">
    <name type="scientific">Drosophila ananassae</name>
    <name type="common">Fruit fly</name>
    <dbReference type="NCBI Taxonomy" id="7217"/>
    <lineage>
        <taxon>Eukaryota</taxon>
        <taxon>Metazoa</taxon>
        <taxon>Ecdysozoa</taxon>
        <taxon>Arthropoda</taxon>
        <taxon>Hexapoda</taxon>
        <taxon>Insecta</taxon>
        <taxon>Pterygota</taxon>
        <taxon>Neoptera</taxon>
        <taxon>Endopterygota</taxon>
        <taxon>Diptera</taxon>
        <taxon>Brachycera</taxon>
        <taxon>Muscomorpha</taxon>
        <taxon>Ephydroidea</taxon>
        <taxon>Drosophilidae</taxon>
        <taxon>Drosophila</taxon>
        <taxon>Sophophora</taxon>
    </lineage>
</organism>
<feature type="transmembrane region" description="Helical" evidence="2">
    <location>
        <begin position="204"/>
        <end position="224"/>
    </location>
</feature>
<dbReference type="Proteomes" id="UP000007801">
    <property type="component" value="Unassembled WGS sequence"/>
</dbReference>
<dbReference type="AlphaFoldDB" id="A0A0N8NZI9"/>